<name>A0A0B6YME1_9EUPU</name>
<dbReference type="AlphaFoldDB" id="A0A0B6YME1"/>
<dbReference type="EMBL" id="HACG01009800">
    <property type="protein sequence ID" value="CEK56665.1"/>
    <property type="molecule type" value="Transcribed_RNA"/>
</dbReference>
<gene>
    <name evidence="1" type="primary">ORF28225</name>
</gene>
<protein>
    <submittedName>
        <fullName evidence="1">Uncharacterized protein</fullName>
    </submittedName>
</protein>
<organism evidence="1">
    <name type="scientific">Arion vulgaris</name>
    <dbReference type="NCBI Taxonomy" id="1028688"/>
    <lineage>
        <taxon>Eukaryota</taxon>
        <taxon>Metazoa</taxon>
        <taxon>Spiralia</taxon>
        <taxon>Lophotrochozoa</taxon>
        <taxon>Mollusca</taxon>
        <taxon>Gastropoda</taxon>
        <taxon>Heterobranchia</taxon>
        <taxon>Euthyneura</taxon>
        <taxon>Panpulmonata</taxon>
        <taxon>Eupulmonata</taxon>
        <taxon>Stylommatophora</taxon>
        <taxon>Helicina</taxon>
        <taxon>Arionoidea</taxon>
        <taxon>Arionidae</taxon>
        <taxon>Arion</taxon>
    </lineage>
</organism>
<accession>A0A0B6YME1</accession>
<proteinExistence type="predicted"/>
<reference evidence="1" key="1">
    <citation type="submission" date="2014-12" db="EMBL/GenBank/DDBJ databases">
        <title>Insight into the proteome of Arion vulgaris.</title>
        <authorList>
            <person name="Aradska J."/>
            <person name="Bulat T."/>
            <person name="Smidak R."/>
            <person name="Sarate P."/>
            <person name="Gangsoo J."/>
            <person name="Sialana F."/>
            <person name="Bilban M."/>
            <person name="Lubec G."/>
        </authorList>
    </citation>
    <scope>NUCLEOTIDE SEQUENCE</scope>
    <source>
        <tissue evidence="1">Skin</tissue>
    </source>
</reference>
<feature type="non-terminal residue" evidence="1">
    <location>
        <position position="73"/>
    </location>
</feature>
<sequence>MLNYNEIEICLSCQQQIKYRLLRLVTHESVQIGSGWLTSRGFRHDHQRGLWKIMEKFGCPVKFIKIVQQFHES</sequence>
<evidence type="ECO:0000313" key="1">
    <source>
        <dbReference type="EMBL" id="CEK56665.1"/>
    </source>
</evidence>